<dbReference type="AlphaFoldDB" id="A0AAW1I0Z1"/>
<evidence type="ECO:0000256" key="2">
    <source>
        <dbReference type="ARBA" id="ARBA00023004"/>
    </source>
</evidence>
<dbReference type="InterPro" id="IPR050231">
    <property type="entry name" value="Iron_ascorbate_oxido_reductase"/>
</dbReference>
<feature type="domain" description="Fe2OG dioxygenase" evidence="4">
    <location>
        <begin position="194"/>
        <end position="294"/>
    </location>
</feature>
<dbReference type="Pfam" id="PF03171">
    <property type="entry name" value="2OG-FeII_Oxy"/>
    <property type="match status" value="1"/>
</dbReference>
<evidence type="ECO:0000259" key="4">
    <source>
        <dbReference type="PROSITE" id="PS51471"/>
    </source>
</evidence>
<sequence length="349" mass="40150">MATFQWADDPNPLSLTPKFMVPNENKPNLANVSDLADSIPTVDMNSDNETLLRDISKACEEYGFFQLINHGIPDELCRNVLQVITDFFHLPYEAKVDMLSTTHMEDGKIFKYYIKNQETKEEIFMWGEAFFHSWDPINDSFVDNLPSNPPNYRREIVADYIKEVSLLITKILCLISQSLGLNEDYLEGRLGEKPRCTAQANYYPPCPDPEQTLGLRDHTDLKILTVLLADEGVPSLQVQKDDKWFAVDSKKEALIINVADQLQVLTNDKYKSACHRVVNNKDKKRTTFGIFMGPEEHAIIGPIKELGGRALYREYTFCEFMEEFRNQQGKRTMVKEHFKLKNDDDESSS</sequence>
<gene>
    <name evidence="5" type="ORF">RND81_10G054200</name>
</gene>
<dbReference type="Proteomes" id="UP001443914">
    <property type="component" value="Unassembled WGS sequence"/>
</dbReference>
<comment type="caution">
    <text evidence="5">The sequence shown here is derived from an EMBL/GenBank/DDBJ whole genome shotgun (WGS) entry which is preliminary data.</text>
</comment>
<dbReference type="InterPro" id="IPR005123">
    <property type="entry name" value="Oxoglu/Fe-dep_dioxygenase_dom"/>
</dbReference>
<evidence type="ECO:0000256" key="3">
    <source>
        <dbReference type="RuleBase" id="RU003682"/>
    </source>
</evidence>
<protein>
    <recommendedName>
        <fullName evidence="4">Fe2OG dioxygenase domain-containing protein</fullName>
    </recommendedName>
</protein>
<keyword evidence="6" id="KW-1185">Reference proteome</keyword>
<evidence type="ECO:0000313" key="5">
    <source>
        <dbReference type="EMBL" id="KAK9682154.1"/>
    </source>
</evidence>
<dbReference type="InterPro" id="IPR027443">
    <property type="entry name" value="IPNS-like_sf"/>
</dbReference>
<evidence type="ECO:0000313" key="6">
    <source>
        <dbReference type="Proteomes" id="UP001443914"/>
    </source>
</evidence>
<dbReference type="PANTHER" id="PTHR47990">
    <property type="entry name" value="2-OXOGLUTARATE (2OG) AND FE(II)-DEPENDENT OXYGENASE SUPERFAMILY PROTEIN-RELATED"/>
    <property type="match status" value="1"/>
</dbReference>
<dbReference type="PRINTS" id="PR00682">
    <property type="entry name" value="IPNSYNTHASE"/>
</dbReference>
<reference evidence="5" key="1">
    <citation type="submission" date="2024-03" db="EMBL/GenBank/DDBJ databases">
        <title>WGS assembly of Saponaria officinalis var. Norfolk2.</title>
        <authorList>
            <person name="Jenkins J."/>
            <person name="Shu S."/>
            <person name="Grimwood J."/>
            <person name="Barry K."/>
            <person name="Goodstein D."/>
            <person name="Schmutz J."/>
            <person name="Leebens-Mack J."/>
            <person name="Osbourn A."/>
        </authorList>
    </citation>
    <scope>NUCLEOTIDE SEQUENCE [LARGE SCALE GENOMIC DNA]</scope>
    <source>
        <strain evidence="5">JIC</strain>
    </source>
</reference>
<dbReference type="Pfam" id="PF14226">
    <property type="entry name" value="DIOX_N"/>
    <property type="match status" value="1"/>
</dbReference>
<keyword evidence="2 3" id="KW-0408">Iron</keyword>
<comment type="similarity">
    <text evidence="3">Belongs to the iron/ascorbate-dependent oxidoreductase family.</text>
</comment>
<keyword evidence="3" id="KW-0560">Oxidoreductase</keyword>
<dbReference type="Gene3D" id="2.60.120.330">
    <property type="entry name" value="B-lactam Antibiotic, Isopenicillin N Synthase, Chain"/>
    <property type="match status" value="1"/>
</dbReference>
<dbReference type="InterPro" id="IPR026992">
    <property type="entry name" value="DIOX_N"/>
</dbReference>
<organism evidence="5 6">
    <name type="scientific">Saponaria officinalis</name>
    <name type="common">Common soapwort</name>
    <name type="synonym">Lychnis saponaria</name>
    <dbReference type="NCBI Taxonomy" id="3572"/>
    <lineage>
        <taxon>Eukaryota</taxon>
        <taxon>Viridiplantae</taxon>
        <taxon>Streptophyta</taxon>
        <taxon>Embryophyta</taxon>
        <taxon>Tracheophyta</taxon>
        <taxon>Spermatophyta</taxon>
        <taxon>Magnoliopsida</taxon>
        <taxon>eudicotyledons</taxon>
        <taxon>Gunneridae</taxon>
        <taxon>Pentapetalae</taxon>
        <taxon>Caryophyllales</taxon>
        <taxon>Caryophyllaceae</taxon>
        <taxon>Caryophylleae</taxon>
        <taxon>Saponaria</taxon>
    </lineage>
</organism>
<dbReference type="PROSITE" id="PS51471">
    <property type="entry name" value="FE2OG_OXY"/>
    <property type="match status" value="1"/>
</dbReference>
<dbReference type="EMBL" id="JBDFQZ010000010">
    <property type="protein sequence ID" value="KAK9682154.1"/>
    <property type="molecule type" value="Genomic_DNA"/>
</dbReference>
<keyword evidence="1 3" id="KW-0479">Metal-binding</keyword>
<dbReference type="GO" id="GO:0016491">
    <property type="term" value="F:oxidoreductase activity"/>
    <property type="evidence" value="ECO:0007669"/>
    <property type="project" value="UniProtKB-KW"/>
</dbReference>
<dbReference type="InterPro" id="IPR044861">
    <property type="entry name" value="IPNS-like_FE2OG_OXY"/>
</dbReference>
<accession>A0AAW1I0Z1</accession>
<name>A0AAW1I0Z1_SAPOF</name>
<proteinExistence type="inferred from homology"/>
<dbReference type="SUPFAM" id="SSF51197">
    <property type="entry name" value="Clavaminate synthase-like"/>
    <property type="match status" value="1"/>
</dbReference>
<evidence type="ECO:0000256" key="1">
    <source>
        <dbReference type="ARBA" id="ARBA00022723"/>
    </source>
</evidence>
<dbReference type="GO" id="GO:0046872">
    <property type="term" value="F:metal ion binding"/>
    <property type="evidence" value="ECO:0007669"/>
    <property type="project" value="UniProtKB-KW"/>
</dbReference>